<proteinExistence type="predicted"/>
<dbReference type="Proteomes" id="UP000658720">
    <property type="component" value="Unassembled WGS sequence"/>
</dbReference>
<accession>A0ABR9VW46</accession>
<evidence type="ECO:0000313" key="1">
    <source>
        <dbReference type="EMBL" id="MBE9255577.1"/>
    </source>
</evidence>
<keyword evidence="2" id="KW-1185">Reference proteome</keyword>
<organism evidence="1 2">
    <name type="scientific">Synechocystis salina LEGE 00031</name>
    <dbReference type="NCBI Taxonomy" id="1828736"/>
    <lineage>
        <taxon>Bacteria</taxon>
        <taxon>Bacillati</taxon>
        <taxon>Cyanobacteriota</taxon>
        <taxon>Cyanophyceae</taxon>
        <taxon>Synechococcales</taxon>
        <taxon>Merismopediaceae</taxon>
        <taxon>Synechocystis</taxon>
    </lineage>
</organism>
<reference evidence="1 2" key="1">
    <citation type="submission" date="2020-10" db="EMBL/GenBank/DDBJ databases">
        <authorList>
            <person name="Castelo-Branco R."/>
            <person name="Eusebio N."/>
            <person name="Adriana R."/>
            <person name="Vieira A."/>
            <person name="Brugerolle De Fraissinette N."/>
            <person name="Rezende De Castro R."/>
            <person name="Schneider M.P."/>
            <person name="Vasconcelos V."/>
            <person name="Leao P.N."/>
        </authorList>
    </citation>
    <scope>NUCLEOTIDE SEQUENCE [LARGE SCALE GENOMIC DNA]</scope>
    <source>
        <strain evidence="1 2">LEGE 00031</strain>
    </source>
</reference>
<evidence type="ECO:0000313" key="2">
    <source>
        <dbReference type="Proteomes" id="UP000658720"/>
    </source>
</evidence>
<sequence length="137" mass="16024">MRYNDNCQMNQIREDKMTTFINNSLFTIQPYWLGRTWVFDAPNLGVMAEPFVAGTNIVLTQLAQTRLGIEPSEGAKFQLIFSAQEFPGLHLSFRRQEPEFNGYWYLSEAKDWAWFSPAMTSFFSNGYPEELYLQVLR</sequence>
<protein>
    <submittedName>
        <fullName evidence="1">Uncharacterized protein</fullName>
    </submittedName>
</protein>
<gene>
    <name evidence="1" type="ORF">IQ217_17400</name>
</gene>
<dbReference type="EMBL" id="JADEVV010000071">
    <property type="protein sequence ID" value="MBE9255577.1"/>
    <property type="molecule type" value="Genomic_DNA"/>
</dbReference>
<comment type="caution">
    <text evidence="1">The sequence shown here is derived from an EMBL/GenBank/DDBJ whole genome shotgun (WGS) entry which is preliminary data.</text>
</comment>
<name>A0ABR9VW46_9SYNC</name>